<dbReference type="EMBL" id="CAJOBP010040205">
    <property type="protein sequence ID" value="CAF4748621.1"/>
    <property type="molecule type" value="Genomic_DNA"/>
</dbReference>
<protein>
    <submittedName>
        <fullName evidence="1">Uncharacterized protein</fullName>
    </submittedName>
</protein>
<evidence type="ECO:0000313" key="2">
    <source>
        <dbReference type="Proteomes" id="UP000663873"/>
    </source>
</evidence>
<keyword evidence="2" id="KW-1185">Reference proteome</keyword>
<dbReference type="AlphaFoldDB" id="A0A821LAZ1"/>
<proteinExistence type="predicted"/>
<gene>
    <name evidence="1" type="ORF">UJA718_LOCUS38790</name>
</gene>
<sequence>LGIIVSGKIYVNFAKDEFSKAYEKLKNEISEQRYQNEIQSSIKLERNHQTNTNSMTSERVELIYQSTV</sequence>
<organism evidence="1 2">
    <name type="scientific">Rotaria socialis</name>
    <dbReference type="NCBI Taxonomy" id="392032"/>
    <lineage>
        <taxon>Eukaryota</taxon>
        <taxon>Metazoa</taxon>
        <taxon>Spiralia</taxon>
        <taxon>Gnathifera</taxon>
        <taxon>Rotifera</taxon>
        <taxon>Eurotatoria</taxon>
        <taxon>Bdelloidea</taxon>
        <taxon>Philodinida</taxon>
        <taxon>Philodinidae</taxon>
        <taxon>Rotaria</taxon>
    </lineage>
</organism>
<accession>A0A821LAZ1</accession>
<dbReference type="Proteomes" id="UP000663873">
    <property type="component" value="Unassembled WGS sequence"/>
</dbReference>
<reference evidence="1" key="1">
    <citation type="submission" date="2021-02" db="EMBL/GenBank/DDBJ databases">
        <authorList>
            <person name="Nowell W R."/>
        </authorList>
    </citation>
    <scope>NUCLEOTIDE SEQUENCE</scope>
</reference>
<feature type="non-terminal residue" evidence="1">
    <location>
        <position position="1"/>
    </location>
</feature>
<comment type="caution">
    <text evidence="1">The sequence shown here is derived from an EMBL/GenBank/DDBJ whole genome shotgun (WGS) entry which is preliminary data.</text>
</comment>
<evidence type="ECO:0000313" key="1">
    <source>
        <dbReference type="EMBL" id="CAF4748621.1"/>
    </source>
</evidence>
<name>A0A821LAZ1_9BILA</name>